<dbReference type="Proteomes" id="UP000325577">
    <property type="component" value="Linkage Group LG5"/>
</dbReference>
<dbReference type="PANTHER" id="PTHR44749:SF1">
    <property type="entry name" value="TETRATRICOPEPTIDE-LIKE HELICAL DOMAIN-CONTAINING PROTEIN"/>
    <property type="match status" value="1"/>
</dbReference>
<dbReference type="InterPro" id="IPR044650">
    <property type="entry name" value="SRFR1-like"/>
</dbReference>
<feature type="compositionally biased region" description="Low complexity" evidence="4">
    <location>
        <begin position="783"/>
        <end position="795"/>
    </location>
</feature>
<feature type="compositionally biased region" description="Low complexity" evidence="4">
    <location>
        <begin position="1143"/>
        <end position="1203"/>
    </location>
</feature>
<dbReference type="InterPro" id="IPR001680">
    <property type="entry name" value="WD40_rpt"/>
</dbReference>
<evidence type="ECO:0000256" key="1">
    <source>
        <dbReference type="ARBA" id="ARBA00022737"/>
    </source>
</evidence>
<feature type="domain" description="U2A'/phosphoprotein 32 family A C-terminal" evidence="5">
    <location>
        <begin position="1599"/>
        <end position="1617"/>
    </location>
</feature>
<dbReference type="OrthoDB" id="1926212at2759"/>
<feature type="repeat" description="TPR" evidence="3">
    <location>
        <begin position="342"/>
        <end position="375"/>
    </location>
</feature>
<protein>
    <recommendedName>
        <fullName evidence="5">U2A'/phosphoprotein 32 family A C-terminal domain-containing protein</fullName>
    </recommendedName>
</protein>
<dbReference type="SMART" id="SM00446">
    <property type="entry name" value="LRRcap"/>
    <property type="match status" value="1"/>
</dbReference>
<dbReference type="SMART" id="SM00320">
    <property type="entry name" value="WD40"/>
    <property type="match status" value="4"/>
</dbReference>
<evidence type="ECO:0000256" key="2">
    <source>
        <dbReference type="PROSITE-ProRule" id="PRU00221"/>
    </source>
</evidence>
<dbReference type="InterPro" id="IPR048514">
    <property type="entry name" value="DHU1_N"/>
</dbReference>
<dbReference type="EMBL" id="CM018048">
    <property type="protein sequence ID" value="KAA8522621.1"/>
    <property type="molecule type" value="Genomic_DNA"/>
</dbReference>
<dbReference type="InterPro" id="IPR036322">
    <property type="entry name" value="WD40_repeat_dom_sf"/>
</dbReference>
<feature type="repeat" description="TPR" evidence="3">
    <location>
        <begin position="478"/>
        <end position="511"/>
    </location>
</feature>
<keyword evidence="2" id="KW-0853">WD repeat</keyword>
<dbReference type="InterPro" id="IPR015943">
    <property type="entry name" value="WD40/YVTN_repeat-like_dom_sf"/>
</dbReference>
<proteinExistence type="predicted"/>
<feature type="repeat" description="TPR" evidence="3">
    <location>
        <begin position="410"/>
        <end position="443"/>
    </location>
</feature>
<dbReference type="InterPro" id="IPR011990">
    <property type="entry name" value="TPR-like_helical_dom_sf"/>
</dbReference>
<dbReference type="PROSITE" id="PS50005">
    <property type="entry name" value="TPR"/>
    <property type="match status" value="4"/>
</dbReference>
<evidence type="ECO:0000313" key="7">
    <source>
        <dbReference type="Proteomes" id="UP000325577"/>
    </source>
</evidence>
<dbReference type="SUPFAM" id="SSF48452">
    <property type="entry name" value="TPR-like"/>
    <property type="match status" value="1"/>
</dbReference>
<dbReference type="InterPro" id="IPR003603">
    <property type="entry name" value="U2A'_phosphoprotein32A_C"/>
</dbReference>
<dbReference type="Gene3D" id="3.80.10.10">
    <property type="entry name" value="Ribonuclease Inhibitor"/>
    <property type="match status" value="1"/>
</dbReference>
<evidence type="ECO:0000256" key="4">
    <source>
        <dbReference type="SAM" id="MobiDB-lite"/>
    </source>
</evidence>
<dbReference type="PANTHER" id="PTHR44749">
    <property type="entry name" value="SUPPRESSOR OF RPS4-RLD 1"/>
    <property type="match status" value="1"/>
</dbReference>
<dbReference type="SMART" id="SM00028">
    <property type="entry name" value="TPR"/>
    <property type="match status" value="10"/>
</dbReference>
<dbReference type="Pfam" id="PF20919">
    <property type="entry name" value="DHU1_N"/>
    <property type="match status" value="2"/>
</dbReference>
<evidence type="ECO:0000259" key="5">
    <source>
        <dbReference type="SMART" id="SM00446"/>
    </source>
</evidence>
<sequence length="2047" mass="228978">MCGTRSFDYTRVHCCVEASDQGVPLAVVHVSIKRNVVWIPICTSPPCVPLSWRQQFHRESKLAKLCSSRDWSKAIRILDSLLSQSCVIQDICNRAFCYSQLELHKHVIKDCDKALQIDPTLLQPYILKGRAFSALGRKEDALLVWEQGYEYAVQQSADLKQLLELEELLEIAKRDSTISSENHAVKSSGSSLPASEPEPLISSKSSEICNNHTKLSGDFELHSESSNTSEIHSESNYRSDVPSESSDKIKNKKFDSQQNGTYGTQSNGSYNILNKSGDESKLCIELSDTSESPCKLSVICNSSSDISEIRSRSSDKFDIRNEGKRNKKFCVTRIPKTKSINIDMRLSRGIAKVNEGNYNDAISDFDQILKEDPTYPEALIGRGTAYAFQRELDAAIADFTKAIQSNPSAGEAWKRRGQARAALGESVEAIADLTKALEFEPNSADVLHERGIVNFKFKDFNAAVEDLSLCVKLDKNNKSAYTYLGLALSSIGEYRKAEEAHMKSIQIDRNFLEAWAHLTQFYQDLANSEKALECLKQVLQINGRFAKAYHLRGLLLHGMGEHRNAIKELSIGLSLESSNIECLYLRASCHHAIGEYREAVKDYDAALDVELDSMEKFVLQCLAFYQKEIALYTASKINSEFCWFDIDGDIDPLFKEYWCKRLHPKNVCEKVYRQPSLRDSLRKGKLRKQDFSVTKQKTALLQAADSIGKKIQYNCPGFLPNRRQHRMAGLAAIEIAQKVSKAWRSLQIEWKYSNKSTPKYGKKARRKEKLNIPSQNRGGAGCSTSNSSETSTSSSVPEDGPSGRSMMRWRDVYSLAVKWRQISEPCDPVVWVDKLSEEFNSGFGSHTPLILGQAKVVRYFPNFQRTLSVAKAVMKEKMFVYNKGDNIINLSEDGKLQDIMNAKSCSDLYRVIGEDFWLATWCNSTAFEGRRLEGTRITLLKMGEHGFDFAIRTPCTPARWNDFDAEMTMAWEALCNAYCGETYGSTDIGVLENVRDAILRMTYYWYNFMPLCRGSAAIGFIVLLGLFLAANMEFTGSIPQGLQVDWEAILNIDPNSFVDSVKSWLYPSLKHFTFLREQCKLGGILITDCFWSGLLWNPEPVERTEEQWPWKNAVAFAFICIIVASVGAQSPAAAPTITPPATVATPAASPATATAPSKPTSPAPVTAPTSAPPTAVSTPPAAAPTTAVSTPPATAPTSAVPVPASAPPAKTPLRARRRLRSTMRHHRRRLPSCSGHLHHQAKPLDRVLTRFRPSPSLSDESGAEKLNCVQKMLGSLVLGWAVFGEEERPMDISSLEARYLDSCKRHEVPPNSAVLSWLCQAKILKSIHQKCTIAVLLNHLKDYDFSPLIDVFLEIDSSDIDAVNVLIESNCALNEEYVMSLLRAINLKLRIVDLQNMSTKNLLRDLFEGGLACQILNLSLDKDCFACMPNLMCLSMCETRIANLWTTSAALSKLPSLAELRFQNCLCCKDTGSCPALSSEIADLACDRTGSDEAVRNLISIGDPFMNGEVHCITEDSSDDSIVEFSSHLQRRDSMELSSDAHPILNGLANLQIEQVSFGELHVQDKDGYPVSALGWDLTHASTALKKYVSHHPSPICFEKHYREYMIASLPRLEVLDNFPIRKFDREMARTIFSEYYEYLPYKRQHKESVTSVLHMRETGASSSHHQNSSRTKQPSLYVKSQCFYSRSLCAAKLGSCAWPLLHSVSNISHLSKEEGGNLRPRQFEYHPSNSSLMVFGTLDGEVVVINHENGNIVSYIPSIGATDSVLGLCWLKKYPSKILVGSDNGSLRLYDINHMLPKVADSYNMSSTTFDDFEQLTSVHVNSTDEQFLTSGYSKHVALYDIGSGRRLNLFTDMHREPINVAKFANLSPSIFVTSSFDHDVKMWDLREKLVRPCYTASSSRGNVMVCFSPDDLYLLVSAVDNEVKQLLAVDGRLHTNFEIASTGSGHNYTRSYYMNGRDYIISGSCDEHVIRICCAQTGRRLRDVYLEGRGLGKPMHVQSLRGDPFRHFHMAVLAAHTRPSSKWEIIKVIFMLTHFSCCAEAHLVN</sequence>
<feature type="region of interest" description="Disordered" evidence="4">
    <location>
        <begin position="219"/>
        <end position="270"/>
    </location>
</feature>
<feature type="region of interest" description="Disordered" evidence="4">
    <location>
        <begin position="757"/>
        <end position="803"/>
    </location>
</feature>
<dbReference type="SUPFAM" id="SSF50978">
    <property type="entry name" value="WD40 repeat-like"/>
    <property type="match status" value="1"/>
</dbReference>
<evidence type="ECO:0000313" key="6">
    <source>
        <dbReference type="EMBL" id="KAA8522621.1"/>
    </source>
</evidence>
<dbReference type="InterPro" id="IPR019734">
    <property type="entry name" value="TPR_rpt"/>
</dbReference>
<keyword evidence="1" id="KW-0677">Repeat</keyword>
<dbReference type="Pfam" id="PF13432">
    <property type="entry name" value="TPR_16"/>
    <property type="match status" value="1"/>
</dbReference>
<feature type="repeat" description="WD" evidence="2">
    <location>
        <begin position="1853"/>
        <end position="1888"/>
    </location>
</feature>
<organism evidence="6 7">
    <name type="scientific">Nyssa sinensis</name>
    <dbReference type="NCBI Taxonomy" id="561372"/>
    <lineage>
        <taxon>Eukaryota</taxon>
        <taxon>Viridiplantae</taxon>
        <taxon>Streptophyta</taxon>
        <taxon>Embryophyta</taxon>
        <taxon>Tracheophyta</taxon>
        <taxon>Spermatophyta</taxon>
        <taxon>Magnoliopsida</taxon>
        <taxon>eudicotyledons</taxon>
        <taxon>Gunneridae</taxon>
        <taxon>Pentapetalae</taxon>
        <taxon>asterids</taxon>
        <taxon>Cornales</taxon>
        <taxon>Nyssaceae</taxon>
        <taxon>Nyssa</taxon>
    </lineage>
</organism>
<feature type="repeat" description="TPR" evidence="3">
    <location>
        <begin position="376"/>
        <end position="409"/>
    </location>
</feature>
<dbReference type="Pfam" id="PF13181">
    <property type="entry name" value="TPR_8"/>
    <property type="match status" value="1"/>
</dbReference>
<keyword evidence="7" id="KW-1185">Reference proteome</keyword>
<dbReference type="PROSITE" id="PS50082">
    <property type="entry name" value="WD_REPEATS_2"/>
    <property type="match status" value="1"/>
</dbReference>
<dbReference type="InterPro" id="IPR032675">
    <property type="entry name" value="LRR_dom_sf"/>
</dbReference>
<feature type="compositionally biased region" description="Polar residues" evidence="4">
    <location>
        <begin position="256"/>
        <end position="270"/>
    </location>
</feature>
<reference evidence="6 7" key="1">
    <citation type="submission" date="2019-09" db="EMBL/GenBank/DDBJ databases">
        <title>A chromosome-level genome assembly of the Chinese tupelo Nyssa sinensis.</title>
        <authorList>
            <person name="Yang X."/>
            <person name="Kang M."/>
            <person name="Yang Y."/>
            <person name="Xiong H."/>
            <person name="Wang M."/>
            <person name="Zhang Z."/>
            <person name="Wang Z."/>
            <person name="Wu H."/>
            <person name="Ma T."/>
            <person name="Liu J."/>
            <person name="Xi Z."/>
        </authorList>
    </citation>
    <scope>NUCLEOTIDE SEQUENCE [LARGE SCALE GENOMIC DNA]</scope>
    <source>
        <strain evidence="6">J267</strain>
        <tissue evidence="6">Leaf</tissue>
    </source>
</reference>
<dbReference type="Gene3D" id="1.25.40.10">
    <property type="entry name" value="Tetratricopeptide repeat domain"/>
    <property type="match status" value="4"/>
</dbReference>
<feature type="compositionally biased region" description="Polar residues" evidence="4">
    <location>
        <begin position="180"/>
        <end position="193"/>
    </location>
</feature>
<feature type="region of interest" description="Disordered" evidence="4">
    <location>
        <begin position="1143"/>
        <end position="1216"/>
    </location>
</feature>
<feature type="compositionally biased region" description="Basic and acidic residues" evidence="4">
    <location>
        <begin position="245"/>
        <end position="255"/>
    </location>
</feature>
<accession>A0A5J4ZZU7</accession>
<dbReference type="Gene3D" id="2.130.10.10">
    <property type="entry name" value="YVTN repeat-like/Quinoprotein amine dehydrogenase"/>
    <property type="match status" value="1"/>
</dbReference>
<gene>
    <name evidence="6" type="ORF">F0562_013018</name>
</gene>
<feature type="region of interest" description="Disordered" evidence="4">
    <location>
        <begin position="180"/>
        <end position="207"/>
    </location>
</feature>
<evidence type="ECO:0000256" key="3">
    <source>
        <dbReference type="PROSITE-ProRule" id="PRU00339"/>
    </source>
</evidence>
<keyword evidence="3" id="KW-0802">TPR repeat</keyword>
<name>A0A5J4ZZU7_9ASTE</name>
<dbReference type="GO" id="GO:0045892">
    <property type="term" value="P:negative regulation of DNA-templated transcription"/>
    <property type="evidence" value="ECO:0007669"/>
    <property type="project" value="InterPro"/>
</dbReference>